<dbReference type="SUPFAM" id="SSF50685">
    <property type="entry name" value="Barwin-like endoglucanases"/>
    <property type="match status" value="1"/>
</dbReference>
<keyword evidence="8" id="KW-0624">Polysaccharide degradation</keyword>
<accession>A0A1C7M992</accession>
<dbReference type="InterPro" id="IPR036908">
    <property type="entry name" value="RlpA-like_sf"/>
</dbReference>
<dbReference type="EC" id="3.2.1.4" evidence="3"/>
<keyword evidence="6" id="KW-0119">Carbohydrate metabolism</keyword>
<keyword evidence="5" id="KW-0136">Cellulose degradation</keyword>
<dbReference type="AlphaFoldDB" id="A0A1C7M992"/>
<dbReference type="GO" id="GO:0030245">
    <property type="term" value="P:cellulose catabolic process"/>
    <property type="evidence" value="ECO:0007669"/>
    <property type="project" value="UniProtKB-KW"/>
</dbReference>
<comment type="catalytic activity">
    <reaction evidence="1">
        <text>Endohydrolysis of (1-&gt;4)-beta-D-glucosidic linkages in cellulose, lichenin and cereal beta-D-glucans.</text>
        <dbReference type="EC" id="3.2.1.4"/>
    </reaction>
</comment>
<evidence type="ECO:0000256" key="9">
    <source>
        <dbReference type="SAM" id="SignalP"/>
    </source>
</evidence>
<comment type="similarity">
    <text evidence="2">Belongs to the glycosyl hydrolase 45 (cellulase K) family.</text>
</comment>
<dbReference type="Gene3D" id="2.40.40.10">
    <property type="entry name" value="RlpA-like domain"/>
    <property type="match status" value="1"/>
</dbReference>
<dbReference type="GO" id="GO:0008810">
    <property type="term" value="F:cellulase activity"/>
    <property type="evidence" value="ECO:0007669"/>
    <property type="project" value="UniProtKB-EC"/>
</dbReference>
<dbReference type="InterPro" id="IPR052288">
    <property type="entry name" value="GH45_Enzymes"/>
</dbReference>
<evidence type="ECO:0000256" key="7">
    <source>
        <dbReference type="ARBA" id="ARBA00023295"/>
    </source>
</evidence>
<name>A0A1C7M992_GRIFR</name>
<evidence type="ECO:0000256" key="2">
    <source>
        <dbReference type="ARBA" id="ARBA00007793"/>
    </source>
</evidence>
<evidence type="ECO:0000256" key="6">
    <source>
        <dbReference type="ARBA" id="ARBA00023277"/>
    </source>
</evidence>
<dbReference type="PANTHER" id="PTHR39730">
    <property type="entry name" value="ENDOGLUCANASE 1"/>
    <property type="match status" value="1"/>
</dbReference>
<keyword evidence="4" id="KW-0378">Hydrolase</keyword>
<evidence type="ECO:0000313" key="12">
    <source>
        <dbReference type="Proteomes" id="UP000092993"/>
    </source>
</evidence>
<sequence>MIHALILSVVVSLSTLPFVGGQTAGTTTTTWDCCEPACGYTSNLSPGAKGPVKSCNQSNGPAAAVRKMRASRALATSRSRARPTSRSSSIVPFPTASQARKHCHGNCCMCYEFTWTSGAAAGKSMIVQAINAGGITDVDFDIYTPGGGVGDYNACTAQYGAPSGGWGRQYGGVTSDSQCSELPSNLQAGCHWRWEWAGGDVNEWDVTFKQVNCPSQLTSISGCTPASI</sequence>
<dbReference type="EMBL" id="LUGG01000007">
    <property type="protein sequence ID" value="OBZ73157.1"/>
    <property type="molecule type" value="Genomic_DNA"/>
</dbReference>
<comment type="caution">
    <text evidence="11">The sequence shown here is derived from an EMBL/GenBank/DDBJ whole genome shotgun (WGS) entry which is preliminary data.</text>
</comment>
<feature type="chain" id="PRO_5008889007" description="cellulase" evidence="9">
    <location>
        <begin position="22"/>
        <end position="228"/>
    </location>
</feature>
<dbReference type="InterPro" id="IPR000334">
    <property type="entry name" value="Glyco_hydro_45"/>
</dbReference>
<gene>
    <name evidence="11" type="primary">GUNK</name>
    <name evidence="11" type="ORF">A0H81_07090</name>
</gene>
<dbReference type="OMA" id="PWAVSEN"/>
<evidence type="ECO:0000259" key="10">
    <source>
        <dbReference type="Pfam" id="PF02015"/>
    </source>
</evidence>
<dbReference type="Proteomes" id="UP000092993">
    <property type="component" value="Unassembled WGS sequence"/>
</dbReference>
<evidence type="ECO:0000256" key="8">
    <source>
        <dbReference type="ARBA" id="ARBA00023326"/>
    </source>
</evidence>
<keyword evidence="9" id="KW-0732">Signal</keyword>
<dbReference type="OrthoDB" id="10035502at2759"/>
<dbReference type="PANTHER" id="PTHR39730:SF1">
    <property type="entry name" value="ENDOGLUCANASE 1"/>
    <property type="match status" value="1"/>
</dbReference>
<evidence type="ECO:0000256" key="5">
    <source>
        <dbReference type="ARBA" id="ARBA00023001"/>
    </source>
</evidence>
<keyword evidence="7" id="KW-0326">Glycosidase</keyword>
<keyword evidence="12" id="KW-1185">Reference proteome</keyword>
<dbReference type="STRING" id="5627.A0A1C7M992"/>
<evidence type="ECO:0000256" key="1">
    <source>
        <dbReference type="ARBA" id="ARBA00000966"/>
    </source>
</evidence>
<evidence type="ECO:0000313" key="11">
    <source>
        <dbReference type="EMBL" id="OBZ73157.1"/>
    </source>
</evidence>
<protein>
    <recommendedName>
        <fullName evidence="3">cellulase</fullName>
        <ecNumber evidence="3">3.2.1.4</ecNumber>
    </recommendedName>
</protein>
<evidence type="ECO:0000256" key="3">
    <source>
        <dbReference type="ARBA" id="ARBA00012601"/>
    </source>
</evidence>
<reference evidence="11 12" key="1">
    <citation type="submission" date="2016-03" db="EMBL/GenBank/DDBJ databases">
        <title>Whole genome sequencing of Grifola frondosa 9006-11.</title>
        <authorList>
            <person name="Min B."/>
            <person name="Park H."/>
            <person name="Kim J.-G."/>
            <person name="Cho H."/>
            <person name="Oh Y.-L."/>
            <person name="Kong W.-S."/>
            <person name="Choi I.-G."/>
        </authorList>
    </citation>
    <scope>NUCLEOTIDE SEQUENCE [LARGE SCALE GENOMIC DNA]</scope>
    <source>
        <strain evidence="11 12">9006-11</strain>
    </source>
</reference>
<evidence type="ECO:0000256" key="4">
    <source>
        <dbReference type="ARBA" id="ARBA00022801"/>
    </source>
</evidence>
<proteinExistence type="inferred from homology"/>
<organism evidence="11 12">
    <name type="scientific">Grifola frondosa</name>
    <name type="common">Maitake</name>
    <name type="synonym">Polyporus frondosus</name>
    <dbReference type="NCBI Taxonomy" id="5627"/>
    <lineage>
        <taxon>Eukaryota</taxon>
        <taxon>Fungi</taxon>
        <taxon>Dikarya</taxon>
        <taxon>Basidiomycota</taxon>
        <taxon>Agaricomycotina</taxon>
        <taxon>Agaricomycetes</taxon>
        <taxon>Polyporales</taxon>
        <taxon>Grifolaceae</taxon>
        <taxon>Grifola</taxon>
    </lineage>
</organism>
<feature type="domain" description="Glycosyl hydrolases family 45 active site" evidence="10">
    <location>
        <begin position="24"/>
        <end position="223"/>
    </location>
</feature>
<feature type="signal peptide" evidence="9">
    <location>
        <begin position="1"/>
        <end position="21"/>
    </location>
</feature>
<dbReference type="Pfam" id="PF02015">
    <property type="entry name" value="Glyco_hydro_45"/>
    <property type="match status" value="1"/>
</dbReference>